<dbReference type="EC" id="2.7.1.2" evidence="3"/>
<keyword evidence="3" id="KW-0963">Cytoplasm</keyword>
<dbReference type="HAMAP" id="MF_00524">
    <property type="entry name" value="Glucokinase"/>
    <property type="match status" value="1"/>
</dbReference>
<evidence type="ECO:0000256" key="2">
    <source>
        <dbReference type="ARBA" id="ARBA00022777"/>
    </source>
</evidence>
<dbReference type="SUPFAM" id="SSF53067">
    <property type="entry name" value="Actin-like ATPase domain"/>
    <property type="match status" value="1"/>
</dbReference>
<dbReference type="GO" id="GO:0004340">
    <property type="term" value="F:glucokinase activity"/>
    <property type="evidence" value="ECO:0007669"/>
    <property type="project" value="UniProtKB-EC"/>
</dbReference>
<dbReference type="Gene3D" id="3.30.420.40">
    <property type="match status" value="1"/>
</dbReference>
<dbReference type="NCBIfam" id="TIGR00749">
    <property type="entry name" value="glk"/>
    <property type="match status" value="1"/>
</dbReference>
<dbReference type="EMBL" id="PJAI02000004">
    <property type="protein sequence ID" value="TYK66410.1"/>
    <property type="molecule type" value="Genomic_DNA"/>
</dbReference>
<evidence type="ECO:0000313" key="5">
    <source>
        <dbReference type="EMBL" id="TYK66410.1"/>
    </source>
</evidence>
<feature type="binding site" evidence="3">
    <location>
        <begin position="14"/>
        <end position="19"/>
    </location>
    <ligand>
        <name>ATP</name>
        <dbReference type="ChEBI" id="CHEBI:30616"/>
    </ligand>
</feature>
<evidence type="ECO:0000256" key="3">
    <source>
        <dbReference type="HAMAP-Rule" id="MF_00524"/>
    </source>
</evidence>
<comment type="similarity">
    <text evidence="3 4">Belongs to the bacterial glucokinase family.</text>
</comment>
<keyword evidence="2 3" id="KW-0418">Kinase</keyword>
<comment type="catalytic activity">
    <reaction evidence="3">
        <text>D-glucose + ATP = D-glucose 6-phosphate + ADP + H(+)</text>
        <dbReference type="Rhea" id="RHEA:17825"/>
        <dbReference type="ChEBI" id="CHEBI:4167"/>
        <dbReference type="ChEBI" id="CHEBI:15378"/>
        <dbReference type="ChEBI" id="CHEBI:30616"/>
        <dbReference type="ChEBI" id="CHEBI:61548"/>
        <dbReference type="ChEBI" id="CHEBI:456216"/>
        <dbReference type="EC" id="2.7.1.2"/>
    </reaction>
</comment>
<keyword evidence="6" id="KW-1185">Reference proteome</keyword>
<dbReference type="InterPro" id="IPR043129">
    <property type="entry name" value="ATPase_NBD"/>
</dbReference>
<evidence type="ECO:0000256" key="4">
    <source>
        <dbReference type="RuleBase" id="RU004046"/>
    </source>
</evidence>
<dbReference type="InterPro" id="IPR003836">
    <property type="entry name" value="Glucokinase"/>
</dbReference>
<dbReference type="NCBIfam" id="NF001416">
    <property type="entry name" value="PRK00292.1-3"/>
    <property type="match status" value="1"/>
</dbReference>
<keyword evidence="3" id="KW-0067">ATP-binding</keyword>
<keyword evidence="3" id="KW-0547">Nucleotide-binding</keyword>
<sequence>MINSQHSQVVNLVADIGGTNIRLAITDKDNNLSGIQTYQCKLFPQLSDVIRQYLTEKELLTSSINACLAIACPVDTDAIAMTNLPWKFSQKQLKAELNLNSLTLINDYTAIAMAIPSLRDDQKVKIGEGESIKNNPIAVCGPGTGLGVANLVNINDQWHCLGGEGGHIDFAPVDDLDVLIFEQLKKIKKRISYEQLLSGYGIEQIYQALLIINNVQVSEPQSVKLTAKDISTNALNNSCDICNQALAQFCKVLGSFAGNLALTTGSTGGVYIAGGIVPRFVEYVQESGFRERFEAKGRMTHLNEQTPTYIITESQPGLLGAAAFINQIV</sequence>
<dbReference type="Gene3D" id="3.40.367.20">
    <property type="match status" value="1"/>
</dbReference>
<dbReference type="CDD" id="cd24008">
    <property type="entry name" value="ASKHA_NBD_GLK"/>
    <property type="match status" value="1"/>
</dbReference>
<evidence type="ECO:0000313" key="6">
    <source>
        <dbReference type="Proteomes" id="UP000815846"/>
    </source>
</evidence>
<dbReference type="Proteomes" id="UP000815846">
    <property type="component" value="Unassembled WGS sequence"/>
</dbReference>
<keyword evidence="1 3" id="KW-0808">Transferase</keyword>
<dbReference type="PANTHER" id="PTHR47690:SF1">
    <property type="entry name" value="GLUCOKINASE"/>
    <property type="match status" value="1"/>
</dbReference>
<dbReference type="PANTHER" id="PTHR47690">
    <property type="entry name" value="GLUCOKINASE"/>
    <property type="match status" value="1"/>
</dbReference>
<comment type="subcellular location">
    <subcellularLocation>
        <location evidence="3">Cytoplasm</location>
    </subcellularLocation>
</comment>
<reference evidence="5 6" key="1">
    <citation type="submission" date="2019-08" db="EMBL/GenBank/DDBJ databases">
        <title>Microbe sample from Colwellia echini.</title>
        <authorList>
            <person name="Christiansen L."/>
            <person name="Pathiraja D."/>
            <person name="Schultz-Johansen M."/>
            <person name="Choi I.-G."/>
            <person name="Stougaard P."/>
        </authorList>
    </citation>
    <scope>NUCLEOTIDE SEQUENCE [LARGE SCALE GENOMIC DNA]</scope>
    <source>
        <strain evidence="5 6">A3</strain>
    </source>
</reference>
<dbReference type="InterPro" id="IPR050201">
    <property type="entry name" value="Bacterial_glucokinase"/>
</dbReference>
<dbReference type="Pfam" id="PF02685">
    <property type="entry name" value="Glucokinase"/>
    <property type="match status" value="1"/>
</dbReference>
<gene>
    <name evidence="3" type="primary">glk</name>
    <name evidence="5" type="ORF">CWS31_005505</name>
</gene>
<dbReference type="RefSeq" id="WP_101345177.1">
    <property type="nucleotide sequence ID" value="NZ_PJAI02000004.1"/>
</dbReference>
<evidence type="ECO:0000256" key="1">
    <source>
        <dbReference type="ARBA" id="ARBA00022679"/>
    </source>
</evidence>
<comment type="caution">
    <text evidence="5">The sequence shown here is derived from an EMBL/GenBank/DDBJ whole genome shotgun (WGS) entry which is preliminary data.</text>
</comment>
<name>A0ABY3MYV4_9GAMM</name>
<keyword evidence="3" id="KW-0324">Glycolysis</keyword>
<proteinExistence type="inferred from homology"/>
<protein>
    <recommendedName>
        <fullName evidence="3">Glucokinase</fullName>
        <ecNumber evidence="3">2.7.1.2</ecNumber>
    </recommendedName>
    <alternativeName>
        <fullName evidence="3">Glucose kinase</fullName>
    </alternativeName>
</protein>
<accession>A0ABY3MYV4</accession>
<organism evidence="5 6">
    <name type="scientific">Colwellia echini</name>
    <dbReference type="NCBI Taxonomy" id="1982103"/>
    <lineage>
        <taxon>Bacteria</taxon>
        <taxon>Pseudomonadati</taxon>
        <taxon>Pseudomonadota</taxon>
        <taxon>Gammaproteobacteria</taxon>
        <taxon>Alteromonadales</taxon>
        <taxon>Colwelliaceae</taxon>
        <taxon>Colwellia</taxon>
    </lineage>
</organism>